<reference evidence="3 4" key="1">
    <citation type="journal article" date="2014" name="Appl. Environ. Microbiol.">
        <title>Gut symbionts from distinct hosts exhibit genotoxic activity via divergent colibactin biosynthetic pathways.</title>
        <authorList>
            <person name="Engel P."/>
            <person name="Vizcaino M.I."/>
            <person name="Crawford J.M."/>
        </authorList>
    </citation>
    <scope>NUCLEOTIDE SEQUENCE [LARGE SCALE GENOMIC DNA]</scope>
    <source>
        <strain evidence="3 4">PEB0191</strain>
    </source>
</reference>
<evidence type="ECO:0000313" key="3">
    <source>
        <dbReference type="EMBL" id="AJA45236.1"/>
    </source>
</evidence>
<dbReference type="Gene3D" id="3.10.129.10">
    <property type="entry name" value="Hotdog Thioesterase"/>
    <property type="match status" value="1"/>
</dbReference>
<keyword evidence="1" id="KW-1133">Transmembrane helix</keyword>
<feature type="transmembrane region" description="Helical" evidence="1">
    <location>
        <begin position="148"/>
        <end position="167"/>
    </location>
</feature>
<dbReference type="InterPro" id="IPR029069">
    <property type="entry name" value="HotDog_dom_sf"/>
</dbReference>
<gene>
    <name evidence="3" type="ORF">FPB0191_01417</name>
</gene>
<evidence type="ECO:0000313" key="4">
    <source>
        <dbReference type="Proteomes" id="UP000030901"/>
    </source>
</evidence>
<keyword evidence="1" id="KW-0472">Membrane</keyword>
<name>A0A0A7S7H2_FRIPE</name>
<dbReference type="Proteomes" id="UP000030901">
    <property type="component" value="Chromosome"/>
</dbReference>
<keyword evidence="4" id="KW-1185">Reference proteome</keyword>
<protein>
    <submittedName>
        <fullName evidence="3">Acyl dehydratase</fullName>
    </submittedName>
</protein>
<sequence>MRLNFDKKSIQEWADFSGDFNPIHFDELKARQIGLDNLAVHGMLAMLPLKQYTADSFLKEQLGGYAWRSSLRYPLDIDKEYQLSLRNSDSKVSFTLHDQDQSKKYFIGSIQKNSFDEEMRRFNFSDTEKFHISSQFIKQKYQEFKATFPHISLLWIYIDALIFSIFISKHATELCVRKFKNFMGDQEQFIGDNVLFLHTNHQVNVSSHMSQLNIEKVPETINYSVMINDTTYHENSLLISVVMPVWVTGEISIIITMSIMGIKAYS</sequence>
<dbReference type="OrthoDB" id="9774179at2"/>
<proteinExistence type="predicted"/>
<dbReference type="HOGENOM" id="CLU_090673_0_0_6"/>
<feature type="transmembrane region" description="Helical" evidence="1">
    <location>
        <begin position="237"/>
        <end position="262"/>
    </location>
</feature>
<evidence type="ECO:0000256" key="1">
    <source>
        <dbReference type="SAM" id="Phobius"/>
    </source>
</evidence>
<keyword evidence="1" id="KW-0812">Transmembrane</keyword>
<organism evidence="3 4">
    <name type="scientific">Frischella perrara</name>
    <dbReference type="NCBI Taxonomy" id="1267021"/>
    <lineage>
        <taxon>Bacteria</taxon>
        <taxon>Pseudomonadati</taxon>
        <taxon>Pseudomonadota</taxon>
        <taxon>Gammaproteobacteria</taxon>
        <taxon>Orbales</taxon>
        <taxon>Orbaceae</taxon>
        <taxon>Frischella</taxon>
    </lineage>
</organism>
<dbReference type="EMBL" id="CP009056">
    <property type="protein sequence ID" value="AJA45236.1"/>
    <property type="molecule type" value="Genomic_DNA"/>
</dbReference>
<dbReference type="InterPro" id="IPR002539">
    <property type="entry name" value="MaoC-like_dom"/>
</dbReference>
<accession>A0A0A7S7H2</accession>
<dbReference type="RefSeq" id="WP_052236848.1">
    <property type="nucleotide sequence ID" value="NZ_CP009056.1"/>
</dbReference>
<dbReference type="STRING" id="1267021.FPB0191_01417"/>
<dbReference type="SUPFAM" id="SSF54637">
    <property type="entry name" value="Thioesterase/thiol ester dehydrase-isomerase"/>
    <property type="match status" value="1"/>
</dbReference>
<dbReference type="Pfam" id="PF01575">
    <property type="entry name" value="MaoC_dehydratas"/>
    <property type="match status" value="1"/>
</dbReference>
<evidence type="ECO:0000259" key="2">
    <source>
        <dbReference type="Pfam" id="PF01575"/>
    </source>
</evidence>
<feature type="domain" description="MaoC-like" evidence="2">
    <location>
        <begin position="7"/>
        <end position="47"/>
    </location>
</feature>
<dbReference type="AlphaFoldDB" id="A0A0A7S7H2"/>
<dbReference type="KEGG" id="fpp:FPB0191_01417"/>